<keyword evidence="1" id="KW-1133">Transmembrane helix</keyword>
<dbReference type="GeneID" id="39745079"/>
<dbReference type="AlphaFoldDB" id="A0A1Y1JP67"/>
<proteinExistence type="predicted"/>
<keyword evidence="3" id="KW-1185">Reference proteome</keyword>
<evidence type="ECO:0000313" key="2">
    <source>
        <dbReference type="EMBL" id="GAW84271.1"/>
    </source>
</evidence>
<name>A0A1Y1JP67_PLAGO</name>
<keyword evidence="1" id="KW-0812">Transmembrane</keyword>
<feature type="transmembrane region" description="Helical" evidence="1">
    <location>
        <begin position="227"/>
        <end position="246"/>
    </location>
</feature>
<protein>
    <submittedName>
        <fullName evidence="2">Variable surface protein</fullName>
    </submittedName>
</protein>
<evidence type="ECO:0000256" key="1">
    <source>
        <dbReference type="SAM" id="Phobius"/>
    </source>
</evidence>
<organism evidence="2 3">
    <name type="scientific">Plasmodium gonderi</name>
    <dbReference type="NCBI Taxonomy" id="77519"/>
    <lineage>
        <taxon>Eukaryota</taxon>
        <taxon>Sar</taxon>
        <taxon>Alveolata</taxon>
        <taxon>Apicomplexa</taxon>
        <taxon>Aconoidasida</taxon>
        <taxon>Haemosporida</taxon>
        <taxon>Plasmodiidae</taxon>
        <taxon>Plasmodium</taxon>
        <taxon>Plasmodium (Plasmodium)</taxon>
    </lineage>
</organism>
<dbReference type="RefSeq" id="XP_028546860.1">
    <property type="nucleotide sequence ID" value="XM_028691059.1"/>
</dbReference>
<reference evidence="3" key="1">
    <citation type="submission" date="2017-04" db="EMBL/GenBank/DDBJ databases">
        <title>Plasmodium gonderi genome.</title>
        <authorList>
            <person name="Arisue N."/>
            <person name="Honma H."/>
            <person name="Kawai S."/>
            <person name="Tougan T."/>
            <person name="Tanabe K."/>
            <person name="Horii T."/>
        </authorList>
    </citation>
    <scope>NUCLEOTIDE SEQUENCE [LARGE SCALE GENOMIC DNA]</scope>
    <source>
        <strain evidence="3">ATCC 30045</strain>
    </source>
</reference>
<dbReference type="Proteomes" id="UP000195521">
    <property type="component" value="Unassembled WGS sequence"/>
</dbReference>
<evidence type="ECO:0000313" key="3">
    <source>
        <dbReference type="Proteomes" id="UP000195521"/>
    </source>
</evidence>
<sequence length="301" mass="35835">MSPKLSGKEYFDFKNIFPACYDDFNANIINDSSFDNHTIKNTCNGITNHLKINQNTRSIFKSDCRYLILYLDYIEKNEFTVDIKAYCKYFNYKLKEILELYKCSFKDTKNVYEKMISIGNNSQHKKVANICITDFEDLDEGNFNVLHKLNELYYTFRSKSNTCISNSDCFKSYIQLSDICDQGKNKSLCELLNKFKKENMKYMKNAESKEESPTVSYHSYVISARTIILTLFIISFTILMIIFFLYKVKYNINYTSYRSFLQQILWMFRRTLNKKNKDNLKIMHSFELTYNNLIDNNYQID</sequence>
<comment type="caution">
    <text evidence="2">The sequence shown here is derived from an EMBL/GenBank/DDBJ whole genome shotgun (WGS) entry which is preliminary data.</text>
</comment>
<keyword evidence="1" id="KW-0472">Membrane</keyword>
<accession>A0A1Y1JP67</accession>
<dbReference type="EMBL" id="BDQF01000208">
    <property type="protein sequence ID" value="GAW84271.1"/>
    <property type="molecule type" value="Genomic_DNA"/>
</dbReference>
<gene>
    <name evidence="2" type="ORF">PGO_002050</name>
</gene>